<dbReference type="Gene3D" id="3.90.226.10">
    <property type="entry name" value="2-enoyl-CoA Hydratase, Chain A, domain 1"/>
    <property type="match status" value="1"/>
</dbReference>
<dbReference type="NCBIfam" id="NF004858">
    <property type="entry name" value="PRK06213.1"/>
    <property type="match status" value="1"/>
</dbReference>
<dbReference type="EMBL" id="CP008849">
    <property type="protein sequence ID" value="AIF99616.1"/>
    <property type="molecule type" value="Genomic_DNA"/>
</dbReference>
<dbReference type="KEGG" id="aaus:EP12_14115"/>
<dbReference type="InterPro" id="IPR029045">
    <property type="entry name" value="ClpP/crotonase-like_dom_sf"/>
</dbReference>
<dbReference type="GO" id="GO:0003824">
    <property type="term" value="F:catalytic activity"/>
    <property type="evidence" value="ECO:0007669"/>
    <property type="project" value="UniProtKB-ARBA"/>
</dbReference>
<dbReference type="PANTHER" id="PTHR11941">
    <property type="entry name" value="ENOYL-COA HYDRATASE-RELATED"/>
    <property type="match status" value="1"/>
</dbReference>
<evidence type="ECO:0000256" key="1">
    <source>
        <dbReference type="ARBA" id="ARBA00005254"/>
    </source>
</evidence>
<reference evidence="2 5" key="1">
    <citation type="submission" date="2014-06" db="EMBL/GenBank/DDBJ databases">
        <title>Genomes of Alteromonas australica, a world apart.</title>
        <authorList>
            <person name="Gonzaga A."/>
            <person name="Lopez-Perez M."/>
            <person name="Rodriguez-Valera F."/>
        </authorList>
    </citation>
    <scope>NUCLEOTIDE SEQUENCE [LARGE SCALE GENOMIC DNA]</scope>
    <source>
        <strain evidence="2 5">H 17</strain>
    </source>
</reference>
<organism evidence="2 5">
    <name type="scientific">Alteromonas australica</name>
    <dbReference type="NCBI Taxonomy" id="589873"/>
    <lineage>
        <taxon>Bacteria</taxon>
        <taxon>Pseudomonadati</taxon>
        <taxon>Pseudomonadota</taxon>
        <taxon>Gammaproteobacteria</taxon>
        <taxon>Alteromonadales</taxon>
        <taxon>Alteromonadaceae</taxon>
        <taxon>Alteromonas/Salinimonas group</taxon>
        <taxon>Alteromonas</taxon>
    </lineage>
</organism>
<comment type="similarity">
    <text evidence="1">Belongs to the enoyl-CoA hydratase/isomerase family.</text>
</comment>
<proteinExistence type="inferred from homology"/>
<dbReference type="AlphaFoldDB" id="A0A075P1A0"/>
<evidence type="ECO:0000313" key="7">
    <source>
        <dbReference type="Proteomes" id="UP000264779"/>
    </source>
</evidence>
<name>A0A075P1A0_9ALTE</name>
<dbReference type="PANTHER" id="PTHR11941:SF54">
    <property type="entry name" value="ENOYL-COA HYDRATASE, MITOCHONDRIAL"/>
    <property type="match status" value="1"/>
</dbReference>
<dbReference type="Proteomes" id="UP000264779">
    <property type="component" value="Unassembled WGS sequence"/>
</dbReference>
<evidence type="ECO:0000313" key="6">
    <source>
        <dbReference type="Proteomes" id="UP000263517"/>
    </source>
</evidence>
<dbReference type="InterPro" id="IPR001753">
    <property type="entry name" value="Enoyl-CoA_hydra/iso"/>
</dbReference>
<dbReference type="PATRIC" id="fig|589873.4.peg.3050"/>
<dbReference type="KEGG" id="aal:EP13_13475"/>
<dbReference type="EMBL" id="DONK01000107">
    <property type="protein sequence ID" value="HBU51005.1"/>
    <property type="molecule type" value="Genomic_DNA"/>
</dbReference>
<evidence type="ECO:0000313" key="5">
    <source>
        <dbReference type="Proteomes" id="UP000056090"/>
    </source>
</evidence>
<dbReference type="RefSeq" id="WP_044057690.1">
    <property type="nucleotide sequence ID" value="NZ_CAJXAX010000003.1"/>
</dbReference>
<dbReference type="Proteomes" id="UP000263517">
    <property type="component" value="Unassembled WGS sequence"/>
</dbReference>
<evidence type="ECO:0000313" key="3">
    <source>
        <dbReference type="EMBL" id="HAW78217.1"/>
    </source>
</evidence>
<keyword evidence="5" id="KW-1185">Reference proteome</keyword>
<reference evidence="6 7" key="2">
    <citation type="journal article" date="2018" name="Nat. Biotechnol.">
        <title>A standardized bacterial taxonomy based on genome phylogeny substantially revises the tree of life.</title>
        <authorList>
            <person name="Parks D.H."/>
            <person name="Chuvochina M."/>
            <person name="Waite D.W."/>
            <person name="Rinke C."/>
            <person name="Skarshewski A."/>
            <person name="Chaumeil P.A."/>
            <person name="Hugenholtz P."/>
        </authorList>
    </citation>
    <scope>NUCLEOTIDE SEQUENCE [LARGE SCALE GENOMIC DNA]</scope>
    <source>
        <strain evidence="4">UBA11621</strain>
        <strain evidence="3">UBA11978</strain>
    </source>
</reference>
<sequence>MSFNMTIDNEIALITFDDGKVNAVGFGLIDAFNQALDSAEADAKAVVIYGGEGKFCGGFDLSVMKGEDKGQQQALVSAGAALVKRLYAFPKPVIMAAEGHSIALGAIFLMAADLRIGKDGDTKYGLNETAIGMVLPSFGMELAKARLASTSLTEALLFSRIYQGEEAVKAGYLDAAVPQDNVLNTAMSYAAQLKMLPSSAFAESKRQLRKETLEKMGV</sequence>
<dbReference type="EMBL" id="DNAN01000737">
    <property type="protein sequence ID" value="HAW78217.1"/>
    <property type="molecule type" value="Genomic_DNA"/>
</dbReference>
<dbReference type="OrthoDB" id="8640486at2"/>
<dbReference type="GeneID" id="78255913"/>
<dbReference type="SUPFAM" id="SSF52096">
    <property type="entry name" value="ClpP/crotonase"/>
    <property type="match status" value="1"/>
</dbReference>
<dbReference type="Proteomes" id="UP000056090">
    <property type="component" value="Chromosome"/>
</dbReference>
<gene>
    <name evidence="3" type="ORF">DCW74_21075</name>
    <name evidence="4" type="ORF">DEB45_07080</name>
    <name evidence="2" type="ORF">EP13_13475</name>
</gene>
<accession>A0A075P1A0</accession>
<dbReference type="Pfam" id="PF00378">
    <property type="entry name" value="ECH_1"/>
    <property type="match status" value="1"/>
</dbReference>
<evidence type="ECO:0000313" key="4">
    <source>
        <dbReference type="EMBL" id="HBU51005.1"/>
    </source>
</evidence>
<dbReference type="eggNOG" id="COG1024">
    <property type="taxonomic scope" value="Bacteria"/>
</dbReference>
<protein>
    <submittedName>
        <fullName evidence="2 3">Enoyl-CoA hydratase</fullName>
    </submittedName>
</protein>
<dbReference type="STRING" id="589873.EP12_14115"/>
<evidence type="ECO:0000313" key="2">
    <source>
        <dbReference type="EMBL" id="AIF99616.1"/>
    </source>
</evidence>
<dbReference type="GO" id="GO:0006635">
    <property type="term" value="P:fatty acid beta-oxidation"/>
    <property type="evidence" value="ECO:0007669"/>
    <property type="project" value="TreeGrafter"/>
</dbReference>
<dbReference type="CDD" id="cd06558">
    <property type="entry name" value="crotonase-like"/>
    <property type="match status" value="1"/>
</dbReference>